<dbReference type="PRINTS" id="PR01210">
    <property type="entry name" value="GGTRANSPTASE"/>
</dbReference>
<comment type="caution">
    <text evidence="2">The sequence shown here is derived from an EMBL/GenBank/DDBJ whole genome shotgun (WGS) entry which is preliminary data.</text>
</comment>
<dbReference type="Proteomes" id="UP000887013">
    <property type="component" value="Unassembled WGS sequence"/>
</dbReference>
<dbReference type="Pfam" id="PF01019">
    <property type="entry name" value="G_glu_transpept"/>
    <property type="match status" value="1"/>
</dbReference>
<name>A0A8X6QGW3_NEPPI</name>
<dbReference type="Gene3D" id="1.10.246.130">
    <property type="match status" value="1"/>
</dbReference>
<keyword evidence="2" id="KW-0378">Hydrolase</keyword>
<proteinExistence type="predicted"/>
<feature type="compositionally biased region" description="Low complexity" evidence="1">
    <location>
        <begin position="568"/>
        <end position="579"/>
    </location>
</feature>
<dbReference type="SUPFAM" id="SSF56235">
    <property type="entry name" value="N-terminal nucleophile aminohydrolases (Ntn hydrolases)"/>
    <property type="match status" value="1"/>
</dbReference>
<organism evidence="2 3">
    <name type="scientific">Nephila pilipes</name>
    <name type="common">Giant wood spider</name>
    <name type="synonym">Nephila maculata</name>
    <dbReference type="NCBI Taxonomy" id="299642"/>
    <lineage>
        <taxon>Eukaryota</taxon>
        <taxon>Metazoa</taxon>
        <taxon>Ecdysozoa</taxon>
        <taxon>Arthropoda</taxon>
        <taxon>Chelicerata</taxon>
        <taxon>Arachnida</taxon>
        <taxon>Araneae</taxon>
        <taxon>Araneomorphae</taxon>
        <taxon>Entelegynae</taxon>
        <taxon>Araneoidea</taxon>
        <taxon>Nephilidae</taxon>
        <taxon>Nephila</taxon>
    </lineage>
</organism>
<dbReference type="AlphaFoldDB" id="A0A8X6QGW3"/>
<dbReference type="InterPro" id="IPR052896">
    <property type="entry name" value="GGT-like_enzyme"/>
</dbReference>
<sequence>MGGSSSSHSRKRKFHGNRYTIISTVISHHPKNMDLYILNSSTVSKNASVCSDQPQATKIGIDILKKGGNAADAAVATMAAVTVLEPLSCGIGGDCHSTFYRNKDKVVLSVNGSGRTGMQSTLDKVRAAGIKDPMARECANHGLWVSVPGAIAGMVSVVKHFGSGKLSLQEILDPAAKLAEEGVPIPYKHAMMWDTCQNTFRHSTNAEDLLIDGKTPAPGDIIYAPKLAKVFRDVAESGVEAFYGGRTAENIAKAVQGNGGVLTAEDMHNHLLDPPNPNPIEPLSVEFRGFRIWEMRPNTMGIVALVAFNVLKAYDLKVLGHNSAEYIHLLAEATKHAYLESWEFLCDPKCCSKQVQELLTEEFAQKIRNKIDPNRAYKADVQFMGSNTSYVAAVDPEGNGCSFICSVSSNFGTGIIPDDCGFVLHDRAKSMSIEEDSTNVFGPNKLPLHSIIPAIVTEVATGDLMAVLGHVGRWMQPQGHLQVLLNMIIFGMDPQVALNQPRFFVGDPRPYIAYKGSLQGVCLEGGIDTALVPLLESKGHNCRYFSGYKREVFGKGHVIARSKLFDPSSASRSSKSWWAGADPRSDGCAMGF</sequence>
<dbReference type="InterPro" id="IPR043137">
    <property type="entry name" value="GGT_ssub_C"/>
</dbReference>
<dbReference type="Gene3D" id="3.60.20.40">
    <property type="match status" value="1"/>
</dbReference>
<evidence type="ECO:0000313" key="2">
    <source>
        <dbReference type="EMBL" id="GFU24709.1"/>
    </source>
</evidence>
<evidence type="ECO:0000313" key="3">
    <source>
        <dbReference type="Proteomes" id="UP000887013"/>
    </source>
</evidence>
<dbReference type="InterPro" id="IPR043138">
    <property type="entry name" value="GGT_lsub"/>
</dbReference>
<accession>A0A8X6QGW3</accession>
<gene>
    <name evidence="2" type="primary">ggt</name>
    <name evidence="2" type="ORF">NPIL_88681</name>
</gene>
<dbReference type="EMBL" id="BMAW01081477">
    <property type="protein sequence ID" value="GFU24709.1"/>
    <property type="molecule type" value="Genomic_DNA"/>
</dbReference>
<feature type="region of interest" description="Disordered" evidence="1">
    <location>
        <begin position="568"/>
        <end position="592"/>
    </location>
</feature>
<protein>
    <submittedName>
        <fullName evidence="2">Glutathione hydrolase proenzyme</fullName>
    </submittedName>
</protein>
<evidence type="ECO:0000256" key="1">
    <source>
        <dbReference type="SAM" id="MobiDB-lite"/>
    </source>
</evidence>
<dbReference type="OrthoDB" id="6413471at2759"/>
<dbReference type="InterPro" id="IPR029055">
    <property type="entry name" value="Ntn_hydrolases_N"/>
</dbReference>
<dbReference type="PANTHER" id="PTHR43881:SF1">
    <property type="entry name" value="GAMMA-GLUTAMYLTRANSPEPTIDASE (AFU_ORTHOLOGUE AFUA_4G13580)"/>
    <property type="match status" value="1"/>
</dbReference>
<reference evidence="2" key="1">
    <citation type="submission" date="2020-08" db="EMBL/GenBank/DDBJ databases">
        <title>Multicomponent nature underlies the extraordinary mechanical properties of spider dragline silk.</title>
        <authorList>
            <person name="Kono N."/>
            <person name="Nakamura H."/>
            <person name="Mori M."/>
            <person name="Yoshida Y."/>
            <person name="Ohtoshi R."/>
            <person name="Malay A.D."/>
            <person name="Moran D.A.P."/>
            <person name="Tomita M."/>
            <person name="Numata K."/>
            <person name="Arakawa K."/>
        </authorList>
    </citation>
    <scope>NUCLEOTIDE SEQUENCE</scope>
</reference>
<dbReference type="GO" id="GO:0016787">
    <property type="term" value="F:hydrolase activity"/>
    <property type="evidence" value="ECO:0007669"/>
    <property type="project" value="UniProtKB-KW"/>
</dbReference>
<dbReference type="PANTHER" id="PTHR43881">
    <property type="entry name" value="GAMMA-GLUTAMYLTRANSPEPTIDASE (AFU_ORTHOLOGUE AFUA_4G13580)"/>
    <property type="match status" value="1"/>
</dbReference>
<keyword evidence="3" id="KW-1185">Reference proteome</keyword>